<dbReference type="AlphaFoldDB" id="L1K4V1"/>
<dbReference type="GeneID" id="17312200"/>
<name>L1K4V1_GUITC</name>
<proteinExistence type="predicted"/>
<dbReference type="HOGENOM" id="CLU_2202043_0_0_1"/>
<reference evidence="4" key="2">
    <citation type="submission" date="2012-11" db="EMBL/GenBank/DDBJ databases">
        <authorList>
            <person name="Kuo A."/>
            <person name="Curtis B.A."/>
            <person name="Tanifuji G."/>
            <person name="Burki F."/>
            <person name="Gruber A."/>
            <person name="Irimia M."/>
            <person name="Maruyama S."/>
            <person name="Arias M.C."/>
            <person name="Ball S.G."/>
            <person name="Gile G.H."/>
            <person name="Hirakawa Y."/>
            <person name="Hopkins J.F."/>
            <person name="Rensing S.A."/>
            <person name="Schmutz J."/>
            <person name="Symeonidi A."/>
            <person name="Elias M."/>
            <person name="Eveleigh R.J."/>
            <person name="Herman E.K."/>
            <person name="Klute M.J."/>
            <person name="Nakayama T."/>
            <person name="Obornik M."/>
            <person name="Reyes-Prieto A."/>
            <person name="Armbrust E.V."/>
            <person name="Aves S.J."/>
            <person name="Beiko R.G."/>
            <person name="Coutinho P."/>
            <person name="Dacks J.B."/>
            <person name="Durnford D.G."/>
            <person name="Fast N.M."/>
            <person name="Green B.R."/>
            <person name="Grisdale C."/>
            <person name="Hempe F."/>
            <person name="Henrissat B."/>
            <person name="Hoppner M.P."/>
            <person name="Ishida K.-I."/>
            <person name="Kim E."/>
            <person name="Koreny L."/>
            <person name="Kroth P.G."/>
            <person name="Liu Y."/>
            <person name="Malik S.-B."/>
            <person name="Maier U.G."/>
            <person name="McRose D."/>
            <person name="Mock T."/>
            <person name="Neilson J.A."/>
            <person name="Onodera N.T."/>
            <person name="Poole A.M."/>
            <person name="Pritham E.J."/>
            <person name="Richards T.A."/>
            <person name="Rocap G."/>
            <person name="Roy S.W."/>
            <person name="Sarai C."/>
            <person name="Schaack S."/>
            <person name="Shirato S."/>
            <person name="Slamovits C.H."/>
            <person name="Spencer D.F."/>
            <person name="Suzuki S."/>
            <person name="Worden A.Z."/>
            <person name="Zauner S."/>
            <person name="Barry K."/>
            <person name="Bell C."/>
            <person name="Bharti A.K."/>
            <person name="Crow J.A."/>
            <person name="Grimwood J."/>
            <person name="Kramer R."/>
            <person name="Lindquist E."/>
            <person name="Lucas S."/>
            <person name="Salamov A."/>
            <person name="McFadden G.I."/>
            <person name="Lane C.E."/>
            <person name="Keeling P.J."/>
            <person name="Gray M.W."/>
            <person name="Grigoriev I.V."/>
            <person name="Archibald J.M."/>
        </authorList>
    </citation>
    <scope>NUCLEOTIDE SEQUENCE</scope>
    <source>
        <strain evidence="4">CCMP2712</strain>
    </source>
</reference>
<keyword evidence="4" id="KW-1185">Reference proteome</keyword>
<evidence type="ECO:0000256" key="1">
    <source>
        <dbReference type="SAM" id="Phobius"/>
    </source>
</evidence>
<evidence type="ECO:0000313" key="2">
    <source>
        <dbReference type="EMBL" id="EKX55490.1"/>
    </source>
</evidence>
<reference evidence="2 4" key="1">
    <citation type="journal article" date="2012" name="Nature">
        <title>Algal genomes reveal evolutionary mosaicism and the fate of nucleomorphs.</title>
        <authorList>
            <consortium name="DOE Joint Genome Institute"/>
            <person name="Curtis B.A."/>
            <person name="Tanifuji G."/>
            <person name="Burki F."/>
            <person name="Gruber A."/>
            <person name="Irimia M."/>
            <person name="Maruyama S."/>
            <person name="Arias M.C."/>
            <person name="Ball S.G."/>
            <person name="Gile G.H."/>
            <person name="Hirakawa Y."/>
            <person name="Hopkins J.F."/>
            <person name="Kuo A."/>
            <person name="Rensing S.A."/>
            <person name="Schmutz J."/>
            <person name="Symeonidi A."/>
            <person name="Elias M."/>
            <person name="Eveleigh R.J."/>
            <person name="Herman E.K."/>
            <person name="Klute M.J."/>
            <person name="Nakayama T."/>
            <person name="Obornik M."/>
            <person name="Reyes-Prieto A."/>
            <person name="Armbrust E.V."/>
            <person name="Aves S.J."/>
            <person name="Beiko R.G."/>
            <person name="Coutinho P."/>
            <person name="Dacks J.B."/>
            <person name="Durnford D.G."/>
            <person name="Fast N.M."/>
            <person name="Green B.R."/>
            <person name="Grisdale C.J."/>
            <person name="Hempel F."/>
            <person name="Henrissat B."/>
            <person name="Hoppner M.P."/>
            <person name="Ishida K."/>
            <person name="Kim E."/>
            <person name="Koreny L."/>
            <person name="Kroth P.G."/>
            <person name="Liu Y."/>
            <person name="Malik S.B."/>
            <person name="Maier U.G."/>
            <person name="McRose D."/>
            <person name="Mock T."/>
            <person name="Neilson J.A."/>
            <person name="Onodera N.T."/>
            <person name="Poole A.M."/>
            <person name="Pritham E.J."/>
            <person name="Richards T.A."/>
            <person name="Rocap G."/>
            <person name="Roy S.W."/>
            <person name="Sarai C."/>
            <person name="Schaack S."/>
            <person name="Shirato S."/>
            <person name="Slamovits C.H."/>
            <person name="Spencer D.F."/>
            <person name="Suzuki S."/>
            <person name="Worden A.Z."/>
            <person name="Zauner S."/>
            <person name="Barry K."/>
            <person name="Bell C."/>
            <person name="Bharti A.K."/>
            <person name="Crow J.A."/>
            <person name="Grimwood J."/>
            <person name="Kramer R."/>
            <person name="Lindquist E."/>
            <person name="Lucas S."/>
            <person name="Salamov A."/>
            <person name="McFadden G.I."/>
            <person name="Lane C.E."/>
            <person name="Keeling P.J."/>
            <person name="Gray M.W."/>
            <person name="Grigoriev I.V."/>
            <person name="Archibald J.M."/>
        </authorList>
    </citation>
    <scope>NUCLEOTIDE SEQUENCE</scope>
    <source>
        <strain evidence="2 4">CCMP2712</strain>
    </source>
</reference>
<keyword evidence="1" id="KW-0472">Membrane</keyword>
<feature type="transmembrane region" description="Helical" evidence="1">
    <location>
        <begin position="21"/>
        <end position="40"/>
    </location>
</feature>
<evidence type="ECO:0000313" key="3">
    <source>
        <dbReference type="EnsemblProtists" id="EKX55490"/>
    </source>
</evidence>
<organism evidence="2">
    <name type="scientific">Guillardia theta (strain CCMP2712)</name>
    <name type="common">Cryptophyte</name>
    <dbReference type="NCBI Taxonomy" id="905079"/>
    <lineage>
        <taxon>Eukaryota</taxon>
        <taxon>Cryptophyceae</taxon>
        <taxon>Pyrenomonadales</taxon>
        <taxon>Geminigeraceae</taxon>
        <taxon>Guillardia</taxon>
    </lineage>
</organism>
<keyword evidence="1" id="KW-1133">Transmembrane helix</keyword>
<keyword evidence="1" id="KW-0812">Transmembrane</keyword>
<reference evidence="3" key="3">
    <citation type="submission" date="2015-06" db="UniProtKB">
        <authorList>
            <consortium name="EnsemblProtists"/>
        </authorList>
    </citation>
    <scope>IDENTIFICATION</scope>
</reference>
<accession>L1K4V1</accession>
<protein>
    <submittedName>
        <fullName evidence="2 3">Uncharacterized protein</fullName>
    </submittedName>
</protein>
<dbReference type="RefSeq" id="XP_005842470.1">
    <property type="nucleotide sequence ID" value="XM_005842413.1"/>
</dbReference>
<gene>
    <name evidence="2" type="ORF">GUITHDRAFT_160477</name>
</gene>
<sequence length="108" mass="11920">MYGAADTRRPQQQQQRQRLSLVFALIAAALVSCIGIIAYAKHSNALAPVETFQMTKLGTEYQVASALMKHATDIQFDENAPVPEKLADLAKAAEDEMKIDAEVMAQRR</sequence>
<dbReference type="EnsemblProtists" id="EKX55490">
    <property type="protein sequence ID" value="EKX55490"/>
    <property type="gene ID" value="GUITHDRAFT_160477"/>
</dbReference>
<dbReference type="PaxDb" id="55529-EKX55490"/>
<dbReference type="OrthoDB" id="10469882at2759"/>
<dbReference type="KEGG" id="gtt:GUITHDRAFT_160477"/>
<dbReference type="Proteomes" id="UP000011087">
    <property type="component" value="Unassembled WGS sequence"/>
</dbReference>
<evidence type="ECO:0000313" key="4">
    <source>
        <dbReference type="Proteomes" id="UP000011087"/>
    </source>
</evidence>
<dbReference type="EMBL" id="JH992965">
    <property type="protein sequence ID" value="EKX55490.1"/>
    <property type="molecule type" value="Genomic_DNA"/>
</dbReference>